<organism evidence="1 2">
    <name type="scientific">Photobacterium profundum 3TCK</name>
    <dbReference type="NCBI Taxonomy" id="314280"/>
    <lineage>
        <taxon>Bacteria</taxon>
        <taxon>Pseudomonadati</taxon>
        <taxon>Pseudomonadota</taxon>
        <taxon>Gammaproteobacteria</taxon>
        <taxon>Vibrionales</taxon>
        <taxon>Vibrionaceae</taxon>
        <taxon>Photobacterium</taxon>
    </lineage>
</organism>
<reference evidence="1 2" key="1">
    <citation type="submission" date="2006-03" db="EMBL/GenBank/DDBJ databases">
        <authorList>
            <person name="Bartlett D.H."/>
            <person name="Valle G."/>
            <person name="Lauro F.M."/>
            <person name="Vezzi A."/>
            <person name="Simonato F."/>
            <person name="Eloe E."/>
            <person name="Vitulo N."/>
            <person name="Stratton T.K."/>
            <person name="D'angelo M."/>
            <person name="Ferriera S."/>
            <person name="Johnson J."/>
            <person name="Kravitz S."/>
            <person name="Beeson K."/>
            <person name="Sutton G."/>
            <person name="Rogers Y."/>
            <person name="Friedman R."/>
            <person name="Frazier M."/>
            <person name="Venter J.C."/>
        </authorList>
    </citation>
    <scope>NUCLEOTIDE SEQUENCE [LARGE SCALE GENOMIC DNA]</scope>
    <source>
        <strain evidence="1 2">3TCK</strain>
    </source>
</reference>
<dbReference type="EMBL" id="AAPH01000001">
    <property type="protein sequence ID" value="EAS45623.1"/>
    <property type="molecule type" value="Genomic_DNA"/>
</dbReference>
<sequence>MKPWFKFIPLIMLVSYFFYYDVIDPMDKNAPSTQTTISASQNTEQ</sequence>
<dbReference type="RefSeq" id="WP_006228925.1">
    <property type="nucleotide sequence ID" value="NZ_CH724134.1"/>
</dbReference>
<gene>
    <name evidence="1" type="ORF">P3TCK_04581</name>
</gene>
<evidence type="ECO:0000313" key="2">
    <source>
        <dbReference type="Proteomes" id="UP000003789"/>
    </source>
</evidence>
<accession>Q1ZA69</accession>
<dbReference type="Proteomes" id="UP000003789">
    <property type="component" value="Unassembled WGS sequence"/>
</dbReference>
<protein>
    <submittedName>
        <fullName evidence="1">Uncharacterized protein</fullName>
    </submittedName>
</protein>
<evidence type="ECO:0000313" key="1">
    <source>
        <dbReference type="EMBL" id="EAS45623.1"/>
    </source>
</evidence>
<proteinExistence type="predicted"/>
<dbReference type="HOGENOM" id="CLU_217612_0_0_6"/>
<dbReference type="AlphaFoldDB" id="Q1ZA69"/>
<comment type="caution">
    <text evidence="1">The sequence shown here is derived from an EMBL/GenBank/DDBJ whole genome shotgun (WGS) entry which is preliminary data.</text>
</comment>
<name>Q1ZA69_9GAMM</name>